<feature type="domain" description="DJ-1/PfpI" evidence="1">
    <location>
        <begin position="19"/>
        <end position="166"/>
    </location>
</feature>
<sequence>MSDATTSFEFDAELPEINVAILVCPGYMPVDIIGIHTIFGTAPGANVQLVWKSLDEVVGYPNFPTRPTMTFADCPADLDILWTGAVSPEIFDDEETLDFLADRGSRARWVGGNCGGTLLLGAAGLLQGYRATSNFQQKHLLPHFGAIPTDGNVVIDRNRITAGPLTGSVEAGLRLAQHFYGDEVAREMELQAEYAPEPLFGVGRPDLAGPELTQRALDHGSAMAQPYVDAIERAAKRLSAVAV</sequence>
<dbReference type="InterPro" id="IPR029062">
    <property type="entry name" value="Class_I_gatase-like"/>
</dbReference>
<dbReference type="PANTHER" id="PTHR43130:SF2">
    <property type="entry name" value="DJ-1_PFPI DOMAIN-CONTAINING PROTEIN"/>
    <property type="match status" value="1"/>
</dbReference>
<accession>A0A1H6KSK4</accession>
<dbReference type="Proteomes" id="UP000182915">
    <property type="component" value="Chromosome I"/>
</dbReference>
<dbReference type="SUPFAM" id="SSF52317">
    <property type="entry name" value="Class I glutamine amidotransferase-like"/>
    <property type="match status" value="1"/>
</dbReference>
<dbReference type="Gene3D" id="3.40.50.880">
    <property type="match status" value="1"/>
</dbReference>
<evidence type="ECO:0000259" key="1">
    <source>
        <dbReference type="Pfam" id="PF01965"/>
    </source>
</evidence>
<dbReference type="GO" id="GO:0006355">
    <property type="term" value="P:regulation of DNA-templated transcription"/>
    <property type="evidence" value="ECO:0007669"/>
    <property type="project" value="TreeGrafter"/>
</dbReference>
<dbReference type="AlphaFoldDB" id="A0A1H6KSK4"/>
<organism evidence="2 3">
    <name type="scientific">Mycolicibacterium rutilum</name>
    <name type="common">Mycobacterium rutilum</name>
    <dbReference type="NCBI Taxonomy" id="370526"/>
    <lineage>
        <taxon>Bacteria</taxon>
        <taxon>Bacillati</taxon>
        <taxon>Actinomycetota</taxon>
        <taxon>Actinomycetes</taxon>
        <taxon>Mycobacteriales</taxon>
        <taxon>Mycobacteriaceae</taxon>
        <taxon>Mycolicibacterium</taxon>
    </lineage>
</organism>
<dbReference type="STRING" id="370526.SAMN04489835_3892"/>
<dbReference type="OrthoDB" id="4265717at2"/>
<dbReference type="RefSeq" id="WP_083410665.1">
    <property type="nucleotide sequence ID" value="NZ_LT629971.1"/>
</dbReference>
<keyword evidence="3" id="KW-1185">Reference proteome</keyword>
<name>A0A1H6KSK4_MYCRU</name>
<protein>
    <submittedName>
        <fullName evidence="2">DJ-1/PfpI family protein</fullName>
    </submittedName>
</protein>
<reference evidence="3" key="1">
    <citation type="submission" date="2016-10" db="EMBL/GenBank/DDBJ databases">
        <authorList>
            <person name="Varghese N."/>
            <person name="Submissions S."/>
        </authorList>
    </citation>
    <scope>NUCLEOTIDE SEQUENCE [LARGE SCALE GENOMIC DNA]</scope>
    <source>
        <strain evidence="3">DSM 45405</strain>
    </source>
</reference>
<evidence type="ECO:0000313" key="3">
    <source>
        <dbReference type="Proteomes" id="UP000182915"/>
    </source>
</evidence>
<dbReference type="Pfam" id="PF01965">
    <property type="entry name" value="DJ-1_PfpI"/>
    <property type="match status" value="1"/>
</dbReference>
<gene>
    <name evidence="2" type="ORF">SAMN04489835_3892</name>
</gene>
<dbReference type="InterPro" id="IPR002818">
    <property type="entry name" value="DJ-1/PfpI"/>
</dbReference>
<proteinExistence type="predicted"/>
<dbReference type="EMBL" id="LT629971">
    <property type="protein sequence ID" value="SEH76886.1"/>
    <property type="molecule type" value="Genomic_DNA"/>
</dbReference>
<dbReference type="InterPro" id="IPR052158">
    <property type="entry name" value="INH-QAR"/>
</dbReference>
<dbReference type="PANTHER" id="PTHR43130">
    <property type="entry name" value="ARAC-FAMILY TRANSCRIPTIONAL REGULATOR"/>
    <property type="match status" value="1"/>
</dbReference>
<evidence type="ECO:0000313" key="2">
    <source>
        <dbReference type="EMBL" id="SEH76886.1"/>
    </source>
</evidence>